<dbReference type="Gene3D" id="3.90.1570.10">
    <property type="entry name" value="tt1808, chain A"/>
    <property type="match status" value="1"/>
</dbReference>
<dbReference type="InterPro" id="IPR012296">
    <property type="entry name" value="Nuclease_put_TT1808"/>
</dbReference>
<dbReference type="InterPro" id="IPR008538">
    <property type="entry name" value="Uma2"/>
</dbReference>
<dbReference type="Proteomes" id="UP001167160">
    <property type="component" value="Unassembled WGS sequence"/>
</dbReference>
<dbReference type="Pfam" id="PF05685">
    <property type="entry name" value="Uma2"/>
    <property type="match status" value="1"/>
</dbReference>
<evidence type="ECO:0000313" key="3">
    <source>
        <dbReference type="Proteomes" id="UP001167160"/>
    </source>
</evidence>
<evidence type="ECO:0000259" key="1">
    <source>
        <dbReference type="Pfam" id="PF05685"/>
    </source>
</evidence>
<protein>
    <submittedName>
        <fullName evidence="2">Uma2 family endonuclease</fullName>
    </submittedName>
</protein>
<feature type="domain" description="Putative restriction endonuclease" evidence="1">
    <location>
        <begin position="19"/>
        <end position="154"/>
    </location>
</feature>
<dbReference type="GO" id="GO:0004519">
    <property type="term" value="F:endonuclease activity"/>
    <property type="evidence" value="ECO:0007669"/>
    <property type="project" value="UniProtKB-KW"/>
</dbReference>
<dbReference type="CDD" id="cd06260">
    <property type="entry name" value="DUF820-like"/>
    <property type="match status" value="1"/>
</dbReference>
<reference evidence="2" key="1">
    <citation type="journal article" date="2023" name="Int. J. Syst. Evol. Microbiol.">
        <title>Streptomyces meridianus sp. nov. isolated from brackish water of the Tagus estuary in Alcochete, Portugal.</title>
        <authorList>
            <person name="Santos J.D.N."/>
            <person name="Klimek D."/>
            <person name="Calusinska M."/>
            <person name="Lobo Da Cunha A."/>
            <person name="Catita J."/>
            <person name="Goncalves H."/>
            <person name="Gonzalez I."/>
            <person name="Reyes F."/>
            <person name="Lage O.M."/>
        </authorList>
    </citation>
    <scope>NUCLEOTIDE SEQUENCE</scope>
    <source>
        <strain evidence="2">MTZ3.1</strain>
    </source>
</reference>
<gene>
    <name evidence="2" type="ORF">M1E25_09670</name>
</gene>
<dbReference type="EMBL" id="JAMQGM010000020">
    <property type="protein sequence ID" value="MCM2577621.1"/>
    <property type="molecule type" value="Genomic_DNA"/>
</dbReference>
<organism evidence="2 3">
    <name type="scientific">Streptomyces meridianus</name>
    <dbReference type="NCBI Taxonomy" id="2938945"/>
    <lineage>
        <taxon>Bacteria</taxon>
        <taxon>Bacillati</taxon>
        <taxon>Actinomycetota</taxon>
        <taxon>Actinomycetes</taxon>
        <taxon>Kitasatosporales</taxon>
        <taxon>Streptomycetaceae</taxon>
        <taxon>Streptomyces</taxon>
    </lineage>
</organism>
<keyword evidence="2" id="KW-0540">Nuclease</keyword>
<evidence type="ECO:0000313" key="2">
    <source>
        <dbReference type="EMBL" id="MCM2577621.1"/>
    </source>
</evidence>
<name>A0ABT0X506_9ACTN</name>
<proteinExistence type="predicted"/>
<dbReference type="PANTHER" id="PTHR35400:SF3">
    <property type="entry name" value="SLL1072 PROTEIN"/>
    <property type="match status" value="1"/>
</dbReference>
<accession>A0ABT0X506</accession>
<dbReference type="SUPFAM" id="SSF52980">
    <property type="entry name" value="Restriction endonuclease-like"/>
    <property type="match status" value="1"/>
</dbReference>
<keyword evidence="3" id="KW-1185">Reference proteome</keyword>
<keyword evidence="2" id="KW-0255">Endonuclease</keyword>
<comment type="caution">
    <text evidence="2">The sequence shown here is derived from an EMBL/GenBank/DDBJ whole genome shotgun (WGS) entry which is preliminary data.</text>
</comment>
<sequence>MDYARMRDVAEELFRHAPDPFVGYEIAGDQIVMMMSPGRPHELIAWTLREQLSDQLKGTDPRLIAHTGGEVEDPAMGRLRRPDLIVVPYDVFAEQTMAPFDPADIALVSEIVSPSNHNNDYLDKMAEYPAMGIPLYLLVDPRKGTIAALSDPVPGPRGPHYRTRTDYVFGDAVAIGSWTFDTTAFRTYPTQG</sequence>
<dbReference type="PANTHER" id="PTHR35400">
    <property type="entry name" value="SLR1083 PROTEIN"/>
    <property type="match status" value="1"/>
</dbReference>
<dbReference type="InterPro" id="IPR011335">
    <property type="entry name" value="Restrct_endonuc-II-like"/>
</dbReference>
<dbReference type="RefSeq" id="WP_251412695.1">
    <property type="nucleotide sequence ID" value="NZ_JAMQGM010000020.1"/>
</dbReference>
<keyword evidence="2" id="KW-0378">Hydrolase</keyword>